<feature type="signal peptide" evidence="3">
    <location>
        <begin position="1"/>
        <end position="21"/>
    </location>
</feature>
<dbReference type="PANTHER" id="PTHR37423:SF2">
    <property type="entry name" value="MEMBRANE-BOUND LYTIC MUREIN TRANSGLYCOSYLASE C"/>
    <property type="match status" value="1"/>
</dbReference>
<name>A0ABX1QIJ8_9RHOO</name>
<evidence type="ECO:0000259" key="4">
    <source>
        <dbReference type="Pfam" id="PF01464"/>
    </source>
</evidence>
<protein>
    <submittedName>
        <fullName evidence="5">Transglycosylase SLT domain-containing protein</fullName>
    </submittedName>
</protein>
<dbReference type="Proteomes" id="UP000648984">
    <property type="component" value="Unassembled WGS sequence"/>
</dbReference>
<feature type="region of interest" description="Disordered" evidence="2">
    <location>
        <begin position="42"/>
        <end position="70"/>
    </location>
</feature>
<evidence type="ECO:0000256" key="2">
    <source>
        <dbReference type="SAM" id="MobiDB-lite"/>
    </source>
</evidence>
<accession>A0ABX1QIJ8</accession>
<dbReference type="Pfam" id="PF01464">
    <property type="entry name" value="SLT"/>
    <property type="match status" value="1"/>
</dbReference>
<feature type="chain" id="PRO_5045893136" evidence="3">
    <location>
        <begin position="22"/>
        <end position="211"/>
    </location>
</feature>
<dbReference type="Gene3D" id="1.10.530.10">
    <property type="match status" value="1"/>
</dbReference>
<dbReference type="CDD" id="cd00254">
    <property type="entry name" value="LT-like"/>
    <property type="match status" value="1"/>
</dbReference>
<dbReference type="PANTHER" id="PTHR37423">
    <property type="entry name" value="SOLUBLE LYTIC MUREIN TRANSGLYCOSYLASE-RELATED"/>
    <property type="match status" value="1"/>
</dbReference>
<gene>
    <name evidence="5" type="ORF">GPA25_22110</name>
</gene>
<dbReference type="PROSITE" id="PS00922">
    <property type="entry name" value="TRANSGLYCOSYLASE"/>
    <property type="match status" value="1"/>
</dbReference>
<evidence type="ECO:0000313" key="6">
    <source>
        <dbReference type="Proteomes" id="UP000648984"/>
    </source>
</evidence>
<keyword evidence="3" id="KW-0732">Signal</keyword>
<comment type="similarity">
    <text evidence="1">Belongs to the transglycosylase Slt family.</text>
</comment>
<evidence type="ECO:0000313" key="5">
    <source>
        <dbReference type="EMBL" id="NMG77450.1"/>
    </source>
</evidence>
<dbReference type="EMBL" id="WTVQ01000064">
    <property type="protein sequence ID" value="NMG77450.1"/>
    <property type="molecule type" value="Genomic_DNA"/>
</dbReference>
<organism evidence="5 6">
    <name type="scientific">Aromatoleum diolicum</name>
    <dbReference type="NCBI Taxonomy" id="75796"/>
    <lineage>
        <taxon>Bacteria</taxon>
        <taxon>Pseudomonadati</taxon>
        <taxon>Pseudomonadota</taxon>
        <taxon>Betaproteobacteria</taxon>
        <taxon>Rhodocyclales</taxon>
        <taxon>Rhodocyclaceae</taxon>
        <taxon>Aromatoleum</taxon>
    </lineage>
</organism>
<dbReference type="SUPFAM" id="SSF53955">
    <property type="entry name" value="Lysozyme-like"/>
    <property type="match status" value="1"/>
</dbReference>
<dbReference type="InterPro" id="IPR000189">
    <property type="entry name" value="Transglyc_AS"/>
</dbReference>
<keyword evidence="6" id="KW-1185">Reference proteome</keyword>
<feature type="domain" description="Transglycosylase SLT" evidence="4">
    <location>
        <begin position="83"/>
        <end position="182"/>
    </location>
</feature>
<dbReference type="InterPro" id="IPR023346">
    <property type="entry name" value="Lysozyme-like_dom_sf"/>
</dbReference>
<evidence type="ECO:0000256" key="3">
    <source>
        <dbReference type="SAM" id="SignalP"/>
    </source>
</evidence>
<proteinExistence type="inferred from homology"/>
<comment type="caution">
    <text evidence="5">The sequence shown here is derived from an EMBL/GenBank/DDBJ whole genome shotgun (WGS) entry which is preliminary data.</text>
</comment>
<dbReference type="RefSeq" id="WP_169262578.1">
    <property type="nucleotide sequence ID" value="NZ_WTVQ01000064.1"/>
</dbReference>
<dbReference type="InterPro" id="IPR008258">
    <property type="entry name" value="Transglycosylase_SLT_dom_1"/>
</dbReference>
<reference evidence="5 6" key="1">
    <citation type="submission" date="2019-12" db="EMBL/GenBank/DDBJ databases">
        <title>Comparative genomics gives insights into the taxonomy of the Azoarcus-Aromatoleum group and reveals separate origins of nif in the plant-associated Azoarcus and non-plant-associated Aromatoleum sub-groups.</title>
        <authorList>
            <person name="Lafos M."/>
            <person name="Maluk M."/>
            <person name="Batista M."/>
            <person name="Junghare M."/>
            <person name="Carmona M."/>
            <person name="Faoro H."/>
            <person name="Cruz L.M."/>
            <person name="Battistoni F."/>
            <person name="De Souza E."/>
            <person name="Pedrosa F."/>
            <person name="Chen W.-M."/>
            <person name="Poole P.S."/>
            <person name="Dixon R.A."/>
            <person name="James E.K."/>
        </authorList>
    </citation>
    <scope>NUCLEOTIDE SEQUENCE [LARGE SCALE GENOMIC DNA]</scope>
    <source>
        <strain evidence="5 6">22Lin</strain>
    </source>
</reference>
<sequence length="211" mass="22151">MTPLVPLLLAACLALPATAHAEIYMKVEADGTVMLTDEVRGSGYQRMTPGPTAAPRAVAPSTRGQPGGAAASDWGDLPFAPLVAAAAAEHDVPEALIHAVIHAESNYDAGAVSPKGAVGLMQLMPATARELGLRDARDPAANIRAGTQYLKRLLGMFDNDIALALAAYNAGPAAVARHGRNAPPYAETRRYVPRVIEHFERLRSRRGSGVS</sequence>
<evidence type="ECO:0000256" key="1">
    <source>
        <dbReference type="ARBA" id="ARBA00007734"/>
    </source>
</evidence>